<evidence type="ECO:0000256" key="2">
    <source>
        <dbReference type="ARBA" id="ARBA00022801"/>
    </source>
</evidence>
<protein>
    <recommendedName>
        <fullName evidence="3">Isochorismatase-like domain-containing protein</fullName>
    </recommendedName>
</protein>
<organism evidence="4 5">
    <name type="scientific">Podospora didyma</name>
    <dbReference type="NCBI Taxonomy" id="330526"/>
    <lineage>
        <taxon>Eukaryota</taxon>
        <taxon>Fungi</taxon>
        <taxon>Dikarya</taxon>
        <taxon>Ascomycota</taxon>
        <taxon>Pezizomycotina</taxon>
        <taxon>Sordariomycetes</taxon>
        <taxon>Sordariomycetidae</taxon>
        <taxon>Sordariales</taxon>
        <taxon>Podosporaceae</taxon>
        <taxon>Podospora</taxon>
    </lineage>
</organism>
<dbReference type="Pfam" id="PF00857">
    <property type="entry name" value="Isochorismatase"/>
    <property type="match status" value="1"/>
</dbReference>
<dbReference type="InterPro" id="IPR000868">
    <property type="entry name" value="Isochorismatase-like_dom"/>
</dbReference>
<dbReference type="EMBL" id="JAULSW010000007">
    <property type="protein sequence ID" value="KAK3375202.1"/>
    <property type="molecule type" value="Genomic_DNA"/>
</dbReference>
<sequence length="274" mass="28964">MRKSFLSSAMGHSRRSGHDAPGALLSTAFPAAREAGIRIAHISWGISDEELTVLPPVIFSSFGYNEGAAHGSEDKFTEKRGAKDGSEGLAGELWKSFDDSQNASMPPVRFYKNRLSGFWAGGPSALLEYLKKQSITTLLSAGVNTDQCVLASMQDARNLAYGTVLLGDGCETGSPDYTRLIVEFDARNPAAVGIGSGITTDHSDSLDLLLCIPSFPPILARTGSTAFSVASTSAPGSLAKMHDNSKSVMGSSTISITKASMSVHRGITTRNNKK</sequence>
<reference evidence="4" key="1">
    <citation type="journal article" date="2023" name="Mol. Phylogenet. Evol.">
        <title>Genome-scale phylogeny and comparative genomics of the fungal order Sordariales.</title>
        <authorList>
            <person name="Hensen N."/>
            <person name="Bonometti L."/>
            <person name="Westerberg I."/>
            <person name="Brannstrom I.O."/>
            <person name="Guillou S."/>
            <person name="Cros-Aarteil S."/>
            <person name="Calhoun S."/>
            <person name="Haridas S."/>
            <person name="Kuo A."/>
            <person name="Mondo S."/>
            <person name="Pangilinan J."/>
            <person name="Riley R."/>
            <person name="LaButti K."/>
            <person name="Andreopoulos B."/>
            <person name="Lipzen A."/>
            <person name="Chen C."/>
            <person name="Yan M."/>
            <person name="Daum C."/>
            <person name="Ng V."/>
            <person name="Clum A."/>
            <person name="Steindorff A."/>
            <person name="Ohm R.A."/>
            <person name="Martin F."/>
            <person name="Silar P."/>
            <person name="Natvig D.O."/>
            <person name="Lalanne C."/>
            <person name="Gautier V."/>
            <person name="Ament-Velasquez S.L."/>
            <person name="Kruys A."/>
            <person name="Hutchinson M.I."/>
            <person name="Powell A.J."/>
            <person name="Barry K."/>
            <person name="Miller A.N."/>
            <person name="Grigoriev I.V."/>
            <person name="Debuchy R."/>
            <person name="Gladieux P."/>
            <person name="Hiltunen Thoren M."/>
            <person name="Johannesson H."/>
        </authorList>
    </citation>
    <scope>NUCLEOTIDE SEQUENCE</scope>
    <source>
        <strain evidence="4">CBS 232.78</strain>
    </source>
</reference>
<feature type="domain" description="Isochorismatase-like" evidence="3">
    <location>
        <begin position="56"/>
        <end position="178"/>
    </location>
</feature>
<dbReference type="InterPro" id="IPR050272">
    <property type="entry name" value="Isochorismatase-like_hydrls"/>
</dbReference>
<evidence type="ECO:0000256" key="1">
    <source>
        <dbReference type="ARBA" id="ARBA00006336"/>
    </source>
</evidence>
<comment type="similarity">
    <text evidence="1">Belongs to the isochorismatase family.</text>
</comment>
<dbReference type="Proteomes" id="UP001285441">
    <property type="component" value="Unassembled WGS sequence"/>
</dbReference>
<keyword evidence="5" id="KW-1185">Reference proteome</keyword>
<dbReference type="AlphaFoldDB" id="A0AAE0KFG5"/>
<proteinExistence type="inferred from homology"/>
<evidence type="ECO:0000313" key="4">
    <source>
        <dbReference type="EMBL" id="KAK3375202.1"/>
    </source>
</evidence>
<reference evidence="4" key="2">
    <citation type="submission" date="2023-06" db="EMBL/GenBank/DDBJ databases">
        <authorList>
            <consortium name="Lawrence Berkeley National Laboratory"/>
            <person name="Haridas S."/>
            <person name="Hensen N."/>
            <person name="Bonometti L."/>
            <person name="Westerberg I."/>
            <person name="Brannstrom I.O."/>
            <person name="Guillou S."/>
            <person name="Cros-Aarteil S."/>
            <person name="Calhoun S."/>
            <person name="Kuo A."/>
            <person name="Mondo S."/>
            <person name="Pangilinan J."/>
            <person name="Riley R."/>
            <person name="LaButti K."/>
            <person name="Andreopoulos B."/>
            <person name="Lipzen A."/>
            <person name="Chen C."/>
            <person name="Yanf M."/>
            <person name="Daum C."/>
            <person name="Ng V."/>
            <person name="Clum A."/>
            <person name="Steindorff A."/>
            <person name="Ohm R."/>
            <person name="Martin F."/>
            <person name="Silar P."/>
            <person name="Natvig D."/>
            <person name="Lalanne C."/>
            <person name="Gautier V."/>
            <person name="Ament-velasquez S.L."/>
            <person name="Kruys A."/>
            <person name="Hutchinson M.I."/>
            <person name="Powell A.J."/>
            <person name="Barry K."/>
            <person name="Miller A.N."/>
            <person name="Grigoriev I.V."/>
            <person name="Debuchy R."/>
            <person name="Gladieux P."/>
            <person name="Thoren M.H."/>
            <person name="Johannesson H."/>
        </authorList>
    </citation>
    <scope>NUCLEOTIDE SEQUENCE</scope>
    <source>
        <strain evidence="4">CBS 232.78</strain>
    </source>
</reference>
<evidence type="ECO:0000313" key="5">
    <source>
        <dbReference type="Proteomes" id="UP001285441"/>
    </source>
</evidence>
<name>A0AAE0KFG5_9PEZI</name>
<accession>A0AAE0KFG5</accession>
<dbReference type="Gene3D" id="3.40.50.850">
    <property type="entry name" value="Isochorismatase-like"/>
    <property type="match status" value="1"/>
</dbReference>
<dbReference type="PANTHER" id="PTHR43540">
    <property type="entry name" value="PEROXYUREIDOACRYLATE/UREIDOACRYLATE AMIDOHYDROLASE-RELATED"/>
    <property type="match status" value="1"/>
</dbReference>
<dbReference type="SUPFAM" id="SSF52499">
    <property type="entry name" value="Isochorismatase-like hydrolases"/>
    <property type="match status" value="1"/>
</dbReference>
<dbReference type="InterPro" id="IPR036380">
    <property type="entry name" value="Isochorismatase-like_sf"/>
</dbReference>
<keyword evidence="2" id="KW-0378">Hydrolase</keyword>
<dbReference type="GO" id="GO:0016787">
    <property type="term" value="F:hydrolase activity"/>
    <property type="evidence" value="ECO:0007669"/>
    <property type="project" value="UniProtKB-KW"/>
</dbReference>
<gene>
    <name evidence="4" type="ORF">B0H63DRAFT_526475</name>
</gene>
<comment type="caution">
    <text evidence="4">The sequence shown here is derived from an EMBL/GenBank/DDBJ whole genome shotgun (WGS) entry which is preliminary data.</text>
</comment>
<dbReference type="PANTHER" id="PTHR43540:SF9">
    <property type="entry name" value="FAMILY HYDROLASE, PUTATIVE (AFU_ORTHOLOGUE AFUA_2G08700)-RELATED"/>
    <property type="match status" value="1"/>
</dbReference>
<evidence type="ECO:0000259" key="3">
    <source>
        <dbReference type="Pfam" id="PF00857"/>
    </source>
</evidence>